<sequence>MIRDNAFESVKKALRAKYGSDIYISDSELSDNVPSFPAVSVTCSNYVNRQFTTFEKIENMAVIEYTVNVYTNDTETKDEQAIEIMTVICDAFSELFYLRTYEEQITNMLDNSITRRTARFIRENVA</sequence>
<evidence type="ECO:0000313" key="2">
    <source>
        <dbReference type="Proteomes" id="UP000824205"/>
    </source>
</evidence>
<organism evidence="1 2">
    <name type="scientific">Candidatus Eubacterium faecipullorum</name>
    <dbReference type="NCBI Taxonomy" id="2838571"/>
    <lineage>
        <taxon>Bacteria</taxon>
        <taxon>Bacillati</taxon>
        <taxon>Bacillota</taxon>
        <taxon>Clostridia</taxon>
        <taxon>Eubacteriales</taxon>
        <taxon>Eubacteriaceae</taxon>
        <taxon>Eubacterium</taxon>
    </lineage>
</organism>
<proteinExistence type="predicted"/>
<dbReference type="AlphaFoldDB" id="A0A9D1UHB9"/>
<protein>
    <recommendedName>
        <fullName evidence="3">Phage protein</fullName>
    </recommendedName>
</protein>
<reference evidence="1" key="1">
    <citation type="journal article" date="2021" name="PeerJ">
        <title>Extensive microbial diversity within the chicken gut microbiome revealed by metagenomics and culture.</title>
        <authorList>
            <person name="Gilroy R."/>
            <person name="Ravi A."/>
            <person name="Getino M."/>
            <person name="Pursley I."/>
            <person name="Horton D.L."/>
            <person name="Alikhan N.F."/>
            <person name="Baker D."/>
            <person name="Gharbi K."/>
            <person name="Hall N."/>
            <person name="Watson M."/>
            <person name="Adriaenssens E.M."/>
            <person name="Foster-Nyarko E."/>
            <person name="Jarju S."/>
            <person name="Secka A."/>
            <person name="Antonio M."/>
            <person name="Oren A."/>
            <person name="Chaudhuri R.R."/>
            <person name="La Ragione R."/>
            <person name="Hildebrand F."/>
            <person name="Pallen M.J."/>
        </authorList>
    </citation>
    <scope>NUCLEOTIDE SEQUENCE</scope>
    <source>
        <strain evidence="1">421</strain>
    </source>
</reference>
<evidence type="ECO:0008006" key="3">
    <source>
        <dbReference type="Google" id="ProtNLM"/>
    </source>
</evidence>
<name>A0A9D1UHB9_9FIRM</name>
<reference evidence="1" key="2">
    <citation type="submission" date="2021-04" db="EMBL/GenBank/DDBJ databases">
        <authorList>
            <person name="Gilroy R."/>
        </authorList>
    </citation>
    <scope>NUCLEOTIDE SEQUENCE</scope>
    <source>
        <strain evidence="1">421</strain>
    </source>
</reference>
<accession>A0A9D1UHB9</accession>
<dbReference type="EMBL" id="DXGE01000036">
    <property type="protein sequence ID" value="HIW86611.1"/>
    <property type="molecule type" value="Genomic_DNA"/>
</dbReference>
<dbReference type="Proteomes" id="UP000824205">
    <property type="component" value="Unassembled WGS sequence"/>
</dbReference>
<comment type="caution">
    <text evidence="1">The sequence shown here is derived from an EMBL/GenBank/DDBJ whole genome shotgun (WGS) entry which is preliminary data.</text>
</comment>
<evidence type="ECO:0000313" key="1">
    <source>
        <dbReference type="EMBL" id="HIW86611.1"/>
    </source>
</evidence>
<gene>
    <name evidence="1" type="ORF">IAA48_08975</name>
</gene>